<name>A0A914EKS2_9BILA</name>
<reference evidence="2" key="1">
    <citation type="submission" date="2022-11" db="UniProtKB">
        <authorList>
            <consortium name="WormBaseParasite"/>
        </authorList>
    </citation>
    <scope>IDENTIFICATION</scope>
</reference>
<sequence length="154" mass="17637">MPIGYKAIELPKSLMSDFSMSDIASTISSEANKKTTPKLEAYLENRPVEEKIKEILSSPYPISISLGIRLTFIQQLEYGFNQFYEAIKPTGEEFTRLDEIDEELQEHFQAKYMIGLAKMLMHCKQFAELDFEDKINIPNSVANPLYSVKNDLSD</sequence>
<evidence type="ECO:0000313" key="2">
    <source>
        <dbReference type="WBParaSite" id="ACRNAN_scaffold8874.g28756.t1"/>
    </source>
</evidence>
<protein>
    <submittedName>
        <fullName evidence="2">Uncharacterized protein</fullName>
    </submittedName>
</protein>
<dbReference type="WBParaSite" id="ACRNAN_scaffold8874.g28756.t1">
    <property type="protein sequence ID" value="ACRNAN_scaffold8874.g28756.t1"/>
    <property type="gene ID" value="ACRNAN_scaffold8874.g28756"/>
</dbReference>
<dbReference type="Proteomes" id="UP000887540">
    <property type="component" value="Unplaced"/>
</dbReference>
<proteinExistence type="predicted"/>
<evidence type="ECO:0000313" key="1">
    <source>
        <dbReference type="Proteomes" id="UP000887540"/>
    </source>
</evidence>
<accession>A0A914EKS2</accession>
<keyword evidence="1" id="KW-1185">Reference proteome</keyword>
<dbReference type="AlphaFoldDB" id="A0A914EKS2"/>
<organism evidence="1 2">
    <name type="scientific">Acrobeloides nanus</name>
    <dbReference type="NCBI Taxonomy" id="290746"/>
    <lineage>
        <taxon>Eukaryota</taxon>
        <taxon>Metazoa</taxon>
        <taxon>Ecdysozoa</taxon>
        <taxon>Nematoda</taxon>
        <taxon>Chromadorea</taxon>
        <taxon>Rhabditida</taxon>
        <taxon>Tylenchina</taxon>
        <taxon>Cephalobomorpha</taxon>
        <taxon>Cephaloboidea</taxon>
        <taxon>Cephalobidae</taxon>
        <taxon>Acrobeloides</taxon>
    </lineage>
</organism>